<evidence type="ECO:0000313" key="3">
    <source>
        <dbReference type="Proteomes" id="UP000532440"/>
    </source>
</evidence>
<dbReference type="Proteomes" id="UP000532440">
    <property type="component" value="Unassembled WGS sequence"/>
</dbReference>
<reference evidence="2 3" key="1">
    <citation type="submission" date="2020-08" db="EMBL/GenBank/DDBJ databases">
        <title>Genomic Encyclopedia of Type Strains, Phase IV (KMG-IV): sequencing the most valuable type-strain genomes for metagenomic binning, comparative biology and taxonomic classification.</title>
        <authorList>
            <person name="Goeker M."/>
        </authorList>
    </citation>
    <scope>NUCLEOTIDE SEQUENCE [LARGE SCALE GENOMIC DNA]</scope>
    <source>
        <strain evidence="2 3">DSM 29781</strain>
    </source>
</reference>
<sequence length="259" mass="28731">MENSFNARSFAGVGNDLPGLESVEAGHVLAETDAQPLIELPASNSGRFAIRTADTHGRRSHASYLIHKMYGWRGYSSAPLPDDPNRLTLIAYDDGHAVATITVGIDSPAGMSVESLYPQEIDQLRASGACLCEFTRFAIDRSEHSLDLLAMMFHVAFLFARRRFGASHLLAEVNPRHVLFYRRMLGFKAHGPERICPRVGAPAVLLMLPLDWGEEQVARYGGRRELTKSMRSLYPYFFSPKEEAALLKRLLSPEARAAA</sequence>
<dbReference type="EMBL" id="JACHGB010000001">
    <property type="protein sequence ID" value="MBB5270061.1"/>
    <property type="molecule type" value="Genomic_DNA"/>
</dbReference>
<dbReference type="RefSeq" id="WP_183963162.1">
    <property type="nucleotide sequence ID" value="NZ_BAABEW010000003.1"/>
</dbReference>
<dbReference type="SUPFAM" id="SSF55729">
    <property type="entry name" value="Acyl-CoA N-acyltransferases (Nat)"/>
    <property type="match status" value="1"/>
</dbReference>
<name>A0A7W8HDQ6_9BURK</name>
<evidence type="ECO:0000259" key="1">
    <source>
        <dbReference type="Pfam" id="PF21926"/>
    </source>
</evidence>
<gene>
    <name evidence="2" type="ORF">HNQ70_000045</name>
</gene>
<dbReference type="AlphaFoldDB" id="A0A7W8HDQ6"/>
<proteinExistence type="predicted"/>
<comment type="caution">
    <text evidence="2">The sequence shown here is derived from an EMBL/GenBank/DDBJ whole genome shotgun (WGS) entry which is preliminary data.</text>
</comment>
<feature type="domain" description="N-acyl amino acid synthase FeeM catalytic core" evidence="1">
    <location>
        <begin position="62"/>
        <end position="208"/>
    </location>
</feature>
<keyword evidence="3" id="KW-1185">Reference proteome</keyword>
<dbReference type="Pfam" id="PF21926">
    <property type="entry name" value="FeeM"/>
    <property type="match status" value="1"/>
</dbReference>
<dbReference type="Gene3D" id="3.40.630.30">
    <property type="match status" value="1"/>
</dbReference>
<evidence type="ECO:0000313" key="2">
    <source>
        <dbReference type="EMBL" id="MBB5270061.1"/>
    </source>
</evidence>
<dbReference type="InterPro" id="IPR054597">
    <property type="entry name" value="FeeM_cat"/>
</dbReference>
<protein>
    <recommendedName>
        <fullName evidence="1">N-acyl amino acid synthase FeeM catalytic core domain-containing protein</fullName>
    </recommendedName>
</protein>
<organism evidence="2 3">
    <name type="scientific">Quisquiliibacterium transsilvanicum</name>
    <dbReference type="NCBI Taxonomy" id="1549638"/>
    <lineage>
        <taxon>Bacteria</taxon>
        <taxon>Pseudomonadati</taxon>
        <taxon>Pseudomonadota</taxon>
        <taxon>Betaproteobacteria</taxon>
        <taxon>Burkholderiales</taxon>
        <taxon>Burkholderiaceae</taxon>
        <taxon>Quisquiliibacterium</taxon>
    </lineage>
</organism>
<accession>A0A7W8HDQ6</accession>
<dbReference type="InterPro" id="IPR016181">
    <property type="entry name" value="Acyl_CoA_acyltransferase"/>
</dbReference>